<feature type="binding site" evidence="14">
    <location>
        <position position="81"/>
    </location>
    <ligand>
        <name>Zn(2+)</name>
        <dbReference type="ChEBI" id="CHEBI:29105"/>
        <note>catalytic</note>
    </ligand>
</feature>
<evidence type="ECO:0000256" key="4">
    <source>
        <dbReference type="ARBA" id="ARBA00009780"/>
    </source>
</evidence>
<keyword evidence="15" id="KW-0443">Lipid metabolism</keyword>
<comment type="catalytic activity">
    <reaction evidence="10">
        <text>N-(9Z-octadecenoyl)-sphing-4-enine + H2O = sphing-4-enine + (9Z)-octadecenoate</text>
        <dbReference type="Rhea" id="RHEA:41299"/>
        <dbReference type="ChEBI" id="CHEBI:15377"/>
        <dbReference type="ChEBI" id="CHEBI:30823"/>
        <dbReference type="ChEBI" id="CHEBI:57756"/>
        <dbReference type="ChEBI" id="CHEBI:77996"/>
    </reaction>
    <physiologicalReaction direction="left-to-right" evidence="10">
        <dbReference type="Rhea" id="RHEA:41300"/>
    </physiologicalReaction>
</comment>
<comment type="pathway">
    <text evidence="2">Lipid metabolism; sphingolipid metabolism.</text>
</comment>
<feature type="binding site" evidence="13">
    <location>
        <position position="18"/>
    </location>
    <ligand>
        <name>Ca(2+)</name>
        <dbReference type="ChEBI" id="CHEBI:29108"/>
    </ligand>
</feature>
<dbReference type="GO" id="GO:0046512">
    <property type="term" value="P:sphingosine biosynthetic process"/>
    <property type="evidence" value="ECO:0007669"/>
    <property type="project" value="UniProtKB-ARBA"/>
</dbReference>
<dbReference type="Pfam" id="PF05875">
    <property type="entry name" value="Ceramidase"/>
    <property type="match status" value="1"/>
</dbReference>
<feature type="binding site" evidence="14">
    <location>
        <position position="212"/>
    </location>
    <ligand>
        <name>Zn(2+)</name>
        <dbReference type="ChEBI" id="CHEBI:29105"/>
        <note>catalytic</note>
    </ligand>
</feature>
<keyword evidence="13" id="KW-0106">Calcium</keyword>
<dbReference type="GO" id="GO:0046514">
    <property type="term" value="P:ceramide catabolic process"/>
    <property type="evidence" value="ECO:0007669"/>
    <property type="project" value="TreeGrafter"/>
</dbReference>
<comment type="caution">
    <text evidence="15">Lacks conserved residue(s) required for the propagation of feature annotation.</text>
</comment>
<comment type="similarity">
    <text evidence="4 15">Belongs to the alkaline ceramidase family.</text>
</comment>
<evidence type="ECO:0000256" key="10">
    <source>
        <dbReference type="ARBA" id="ARBA00047401"/>
    </source>
</evidence>
<feature type="binding site" evidence="13">
    <location>
        <position position="20"/>
    </location>
    <ligand>
        <name>Ca(2+)</name>
        <dbReference type="ChEBI" id="CHEBI:29108"/>
    </ligand>
</feature>
<evidence type="ECO:0000256" key="8">
    <source>
        <dbReference type="ARBA" id="ARBA00022989"/>
    </source>
</evidence>
<evidence type="ECO:0000313" key="16">
    <source>
        <dbReference type="Ensembl" id="ENSPCEP00000008379.1"/>
    </source>
</evidence>
<reference evidence="16" key="1">
    <citation type="submission" date="2025-08" db="UniProtKB">
        <authorList>
            <consortium name="Ensembl"/>
        </authorList>
    </citation>
    <scope>IDENTIFICATION</scope>
</reference>
<sequence length="266" mass="31896">MGLLHWFIFAYLSSEVDWCEDNFQHSEVIAEYYNTISNVSFFLLLPTLLYLNHQYVQQRPFSAYSLAIMLLLVGTFSTYYHVTLSYVGQMLDELAILWTLALKYVLWFPKCYFPGFIKNRYDLVAAFRWAETLHWTCLLHINFWMALILLELPCKTNLSPLLFPRCSNPRVHRIAAFMVMWWVLAISCWLSDRWFCGFWQRINFCYLHSFWHLLISIALLYCCPLFIYFDVVHEIPSFEPELEYWPSDSWPIALPYLALRKSYKRC</sequence>
<keyword evidence="7" id="KW-0746">Sphingolipid metabolism</keyword>
<feature type="transmembrane region" description="Helical" evidence="15">
    <location>
        <begin position="133"/>
        <end position="150"/>
    </location>
</feature>
<keyword evidence="5 15" id="KW-0812">Transmembrane</keyword>
<dbReference type="InterPro" id="IPR008901">
    <property type="entry name" value="ACER"/>
</dbReference>
<keyword evidence="13" id="KW-0479">Metal-binding</keyword>
<dbReference type="AlphaFoldDB" id="A0A8C8RN98"/>
<dbReference type="PANTHER" id="PTHR46139:SF2">
    <property type="entry name" value="ALKALINE CERAMIDASE 1"/>
    <property type="match status" value="1"/>
</dbReference>
<evidence type="ECO:0000313" key="17">
    <source>
        <dbReference type="Proteomes" id="UP000694393"/>
    </source>
</evidence>
<comment type="subcellular location">
    <subcellularLocation>
        <location evidence="1">Membrane</location>
        <topology evidence="1">Multi-pass membrane protein</topology>
    </subcellularLocation>
</comment>
<keyword evidence="9 15" id="KW-0472">Membrane</keyword>
<name>A0A8C8RN98_9SAUR</name>
<keyword evidence="6 15" id="KW-0378">Hydrolase</keyword>
<feature type="transmembrane region" description="Helical" evidence="15">
    <location>
        <begin position="63"/>
        <end position="82"/>
    </location>
</feature>
<proteinExistence type="inferred from homology"/>
<dbReference type="PANTHER" id="PTHR46139">
    <property type="entry name" value="ALKALINE CERAMIDASE"/>
    <property type="match status" value="1"/>
</dbReference>
<dbReference type="GO" id="GO:0005783">
    <property type="term" value="C:endoplasmic reticulum"/>
    <property type="evidence" value="ECO:0007669"/>
    <property type="project" value="TreeGrafter"/>
</dbReference>
<evidence type="ECO:0000256" key="7">
    <source>
        <dbReference type="ARBA" id="ARBA00022919"/>
    </source>
</evidence>
<feature type="binding site" evidence="13">
    <location>
        <position position="22"/>
    </location>
    <ligand>
        <name>Ca(2+)</name>
        <dbReference type="ChEBI" id="CHEBI:29108"/>
    </ligand>
</feature>
<comment type="function">
    <text evidence="15">Hydrolyzes the sphingolipid ceramide into sphingosine and free fatty acid.</text>
</comment>
<feature type="transmembrane region" description="Helical" evidence="15">
    <location>
        <begin position="210"/>
        <end position="229"/>
    </location>
</feature>
<evidence type="ECO:0000256" key="11">
    <source>
        <dbReference type="ARBA" id="ARBA00048323"/>
    </source>
</evidence>
<comment type="cofactor">
    <cofactor evidence="14">
        <name>Zn(2+)</name>
        <dbReference type="ChEBI" id="CHEBI:29105"/>
    </cofactor>
</comment>
<evidence type="ECO:0000256" key="3">
    <source>
        <dbReference type="ARBA" id="ARBA00004991"/>
    </source>
</evidence>
<comment type="pathway">
    <text evidence="3">Sphingolipid metabolism.</text>
</comment>
<comment type="catalytic activity">
    <reaction evidence="11">
        <text>an N-acylsphing-4-enine + H2O = sphing-4-enine + a fatty acid</text>
        <dbReference type="Rhea" id="RHEA:20856"/>
        <dbReference type="ChEBI" id="CHEBI:15377"/>
        <dbReference type="ChEBI" id="CHEBI:28868"/>
        <dbReference type="ChEBI" id="CHEBI:52639"/>
        <dbReference type="ChEBI" id="CHEBI:57756"/>
        <dbReference type="EC" id="3.5.1.23"/>
    </reaction>
    <physiologicalReaction direction="left-to-right" evidence="11">
        <dbReference type="Rhea" id="RHEA:20857"/>
    </physiologicalReaction>
</comment>
<dbReference type="GO" id="GO:0016020">
    <property type="term" value="C:membrane"/>
    <property type="evidence" value="ECO:0007669"/>
    <property type="project" value="UniProtKB-SubCell"/>
</dbReference>
<evidence type="ECO:0000256" key="12">
    <source>
        <dbReference type="ARBA" id="ARBA00049511"/>
    </source>
</evidence>
<dbReference type="Proteomes" id="UP000694393">
    <property type="component" value="Unplaced"/>
</dbReference>
<evidence type="ECO:0000256" key="13">
    <source>
        <dbReference type="PIRSR" id="PIRSR608901-1"/>
    </source>
</evidence>
<evidence type="ECO:0000256" key="2">
    <source>
        <dbReference type="ARBA" id="ARBA00004760"/>
    </source>
</evidence>
<organism evidence="16 17">
    <name type="scientific">Pelusios castaneus</name>
    <name type="common">West African mud turtle</name>
    <dbReference type="NCBI Taxonomy" id="367368"/>
    <lineage>
        <taxon>Eukaryota</taxon>
        <taxon>Metazoa</taxon>
        <taxon>Chordata</taxon>
        <taxon>Craniata</taxon>
        <taxon>Vertebrata</taxon>
        <taxon>Euteleostomi</taxon>
        <taxon>Archelosauria</taxon>
        <taxon>Testudinata</taxon>
        <taxon>Testudines</taxon>
        <taxon>Pleurodira</taxon>
        <taxon>Pelomedusidae</taxon>
        <taxon>Pelusios</taxon>
    </lineage>
</organism>
<feature type="transmembrane region" description="Helical" evidence="15">
    <location>
        <begin position="32"/>
        <end position="51"/>
    </location>
</feature>
<accession>A0A8C8RN98</accession>
<dbReference type="Ensembl" id="ENSPCET00000008677.1">
    <property type="protein sequence ID" value="ENSPCEP00000008379.1"/>
    <property type="gene ID" value="ENSPCEG00000006695.1"/>
</dbReference>
<evidence type="ECO:0000256" key="9">
    <source>
        <dbReference type="ARBA" id="ARBA00023136"/>
    </source>
</evidence>
<dbReference type="UniPathway" id="UPA00222"/>
<keyword evidence="17" id="KW-1185">Reference proteome</keyword>
<feature type="binding site" evidence="13">
    <location>
        <position position="17"/>
    </location>
    <ligand>
        <name>Ca(2+)</name>
        <dbReference type="ChEBI" id="CHEBI:29108"/>
    </ligand>
</feature>
<feature type="binding site" evidence="14">
    <location>
        <position position="208"/>
    </location>
    <ligand>
        <name>Zn(2+)</name>
        <dbReference type="ChEBI" id="CHEBI:29105"/>
        <note>catalytic</note>
    </ligand>
</feature>
<evidence type="ECO:0000256" key="15">
    <source>
        <dbReference type="RuleBase" id="RU364079"/>
    </source>
</evidence>
<dbReference type="GO" id="GO:0017040">
    <property type="term" value="F:N-acylsphingosine amidohydrolase activity"/>
    <property type="evidence" value="ECO:0007669"/>
    <property type="project" value="UniProtKB-EC"/>
</dbReference>
<evidence type="ECO:0000256" key="14">
    <source>
        <dbReference type="PIRSR" id="PIRSR608901-2"/>
    </source>
</evidence>
<evidence type="ECO:0000256" key="1">
    <source>
        <dbReference type="ARBA" id="ARBA00004141"/>
    </source>
</evidence>
<keyword evidence="8 15" id="KW-1133">Transmembrane helix</keyword>
<evidence type="ECO:0000256" key="5">
    <source>
        <dbReference type="ARBA" id="ARBA00022692"/>
    </source>
</evidence>
<feature type="transmembrane region" description="Helical" evidence="15">
    <location>
        <begin position="170"/>
        <end position="190"/>
    </location>
</feature>
<reference evidence="16" key="2">
    <citation type="submission" date="2025-09" db="UniProtKB">
        <authorList>
            <consortium name="Ensembl"/>
        </authorList>
    </citation>
    <scope>IDENTIFICATION</scope>
</reference>
<keyword evidence="14" id="KW-0862">Zinc</keyword>
<feature type="transmembrane region" description="Helical" evidence="15">
    <location>
        <begin position="94"/>
        <end position="113"/>
    </location>
</feature>
<dbReference type="EC" id="3.5.1.-" evidence="15"/>
<feature type="binding site" evidence="13">
    <location>
        <position position="31"/>
    </location>
    <ligand>
        <name>Ca(2+)</name>
        <dbReference type="ChEBI" id="CHEBI:29108"/>
    </ligand>
</feature>
<dbReference type="GO" id="GO:0046872">
    <property type="term" value="F:metal ion binding"/>
    <property type="evidence" value="ECO:0007669"/>
    <property type="project" value="UniProtKB-KW"/>
</dbReference>
<comment type="catalytic activity">
    <reaction evidence="12">
        <text>an N-acylsphinganine + H2O = sphinganine + a fatty acid</text>
        <dbReference type="Rhea" id="RHEA:33551"/>
        <dbReference type="ChEBI" id="CHEBI:15377"/>
        <dbReference type="ChEBI" id="CHEBI:28868"/>
        <dbReference type="ChEBI" id="CHEBI:31488"/>
        <dbReference type="ChEBI" id="CHEBI:57817"/>
    </reaction>
    <physiologicalReaction direction="left-to-right" evidence="12">
        <dbReference type="Rhea" id="RHEA:33552"/>
    </physiologicalReaction>
</comment>
<evidence type="ECO:0000256" key="6">
    <source>
        <dbReference type="ARBA" id="ARBA00022801"/>
    </source>
</evidence>
<protein>
    <recommendedName>
        <fullName evidence="15">Alkaline ceramidase</fullName>
        <ecNumber evidence="15">3.5.1.-</ecNumber>
    </recommendedName>
</protein>